<protein>
    <recommendedName>
        <fullName evidence="9">Methylated-DNA--protein-cysteine methyltransferase</fullName>
        <ecNumber evidence="9">2.1.1.63</ecNumber>
    </recommendedName>
    <alternativeName>
        <fullName evidence="9">6-O-methylguanine-DNA methyltransferase</fullName>
        <shortName evidence="9">MGMT</shortName>
    </alternativeName>
    <alternativeName>
        <fullName evidence="9">O-6-methylguanine-DNA-alkyltransferase</fullName>
    </alternativeName>
</protein>
<dbReference type="SUPFAM" id="SSF46767">
    <property type="entry name" value="Methylated DNA-protein cysteine methyltransferase, C-terminal domain"/>
    <property type="match status" value="1"/>
</dbReference>
<dbReference type="Gene3D" id="3.30.160.70">
    <property type="entry name" value="Methylated DNA-protein cysteine methyltransferase domain"/>
    <property type="match status" value="1"/>
</dbReference>
<dbReference type="FunFam" id="1.10.10.10:FF:000214">
    <property type="entry name" value="Methylated-DNA--protein-cysteine methyltransferase"/>
    <property type="match status" value="1"/>
</dbReference>
<dbReference type="GO" id="GO:0032259">
    <property type="term" value="P:methylation"/>
    <property type="evidence" value="ECO:0007669"/>
    <property type="project" value="UniProtKB-KW"/>
</dbReference>
<dbReference type="Gene3D" id="1.10.10.10">
    <property type="entry name" value="Winged helix-like DNA-binding domain superfamily/Winged helix DNA-binding domain"/>
    <property type="match status" value="1"/>
</dbReference>
<reference evidence="12 13" key="1">
    <citation type="submission" date="2020-02" db="EMBL/GenBank/DDBJ databases">
        <title>Sequencing the genomes of 1000 actinobacteria strains.</title>
        <authorList>
            <person name="Klenk H.-P."/>
        </authorList>
    </citation>
    <scope>NUCLEOTIDE SEQUENCE [LARGE SCALE GENOMIC DNA]</scope>
    <source>
        <strain evidence="12 13">DSM 27960</strain>
    </source>
</reference>
<accession>A0A7X5R0D1</accession>
<dbReference type="GO" id="GO:0005737">
    <property type="term" value="C:cytoplasm"/>
    <property type="evidence" value="ECO:0007669"/>
    <property type="project" value="UniProtKB-SubCell"/>
</dbReference>
<feature type="active site" description="Nucleophile; methyl group acceptor" evidence="9">
    <location>
        <position position="136"/>
    </location>
</feature>
<comment type="function">
    <text evidence="9">Involved in the cellular defense against the biological effects of O6-methylguanine (O6-MeG) and O4-methylthymine (O4-MeT) in DNA. Repairs the methylated nucleobase in DNA by stoichiometrically transferring the methyl group to a cysteine residue in the enzyme. This is a suicide reaction: the enzyme is irreversibly inactivated.</text>
</comment>
<dbReference type="InterPro" id="IPR008332">
    <property type="entry name" value="MethylG_MeTrfase_N"/>
</dbReference>
<keyword evidence="3 9" id="KW-0963">Cytoplasm</keyword>
<evidence type="ECO:0000313" key="13">
    <source>
        <dbReference type="Proteomes" id="UP000541033"/>
    </source>
</evidence>
<proteinExistence type="inferred from homology"/>
<dbReference type="InterPro" id="IPR014048">
    <property type="entry name" value="MethylDNA_cys_MeTrfase_DNA-bd"/>
</dbReference>
<evidence type="ECO:0000313" key="12">
    <source>
        <dbReference type="EMBL" id="NIH53132.1"/>
    </source>
</evidence>
<dbReference type="InterPro" id="IPR001497">
    <property type="entry name" value="MethylDNA_cys_MeTrfase_AS"/>
</dbReference>
<dbReference type="InterPro" id="IPR036631">
    <property type="entry name" value="MGMT_N_sf"/>
</dbReference>
<dbReference type="AlphaFoldDB" id="A0A7X5R0D1"/>
<evidence type="ECO:0000256" key="7">
    <source>
        <dbReference type="ARBA" id="ARBA00023204"/>
    </source>
</evidence>
<sequence>MTDSDHRRHAVYESSLGPLTMVGGDDGLEAIYFPEHWTNPDATTFGDRVPLEELPCARLAATQLGEYLDGQRRTFDLKLNPTGNEFQLSVWAILQEIPYGSTVTYGDIAKQLGSVNLARRVGGAVGSNPLSIIVPCHRVIGSTGSLTGYAGGLERKRHLLQLEEPGADESGKLF</sequence>
<comment type="caution">
    <text evidence="12">The sequence shown here is derived from an EMBL/GenBank/DDBJ whole genome shotgun (WGS) entry which is preliminary data.</text>
</comment>
<keyword evidence="7 9" id="KW-0234">DNA repair</keyword>
<comment type="miscellaneous">
    <text evidence="9">This enzyme catalyzes only one turnover and therefore is not strictly catalytic. According to one definition, an enzyme is a biocatalyst that acts repeatedly and over many reaction cycles.</text>
</comment>
<dbReference type="PANTHER" id="PTHR10815:SF5">
    <property type="entry name" value="METHYLATED-DNA--PROTEIN-CYSTEINE METHYLTRANSFERASE"/>
    <property type="match status" value="1"/>
</dbReference>
<feature type="domain" description="Methylguanine DNA methyltransferase ribonuclease-like" evidence="11">
    <location>
        <begin position="9"/>
        <end position="80"/>
    </location>
</feature>
<comment type="similarity">
    <text evidence="2 9">Belongs to the MGMT family.</text>
</comment>
<dbReference type="Pfam" id="PF02870">
    <property type="entry name" value="Methyltransf_1N"/>
    <property type="match status" value="1"/>
</dbReference>
<keyword evidence="13" id="KW-1185">Reference proteome</keyword>
<dbReference type="PANTHER" id="PTHR10815">
    <property type="entry name" value="METHYLATED-DNA--PROTEIN-CYSTEINE METHYLTRANSFERASE"/>
    <property type="match status" value="1"/>
</dbReference>
<dbReference type="PROSITE" id="PS00374">
    <property type="entry name" value="MGMT"/>
    <property type="match status" value="1"/>
</dbReference>
<keyword evidence="5 9" id="KW-0808">Transferase</keyword>
<dbReference type="InterPro" id="IPR036388">
    <property type="entry name" value="WH-like_DNA-bd_sf"/>
</dbReference>
<organism evidence="12 13">
    <name type="scientific">Lysinibacter cavernae</name>
    <dbReference type="NCBI Taxonomy" id="1640652"/>
    <lineage>
        <taxon>Bacteria</taxon>
        <taxon>Bacillati</taxon>
        <taxon>Actinomycetota</taxon>
        <taxon>Actinomycetes</taxon>
        <taxon>Micrococcales</taxon>
        <taxon>Microbacteriaceae</taxon>
        <taxon>Lysinibacter</taxon>
    </lineage>
</organism>
<evidence type="ECO:0000259" key="10">
    <source>
        <dbReference type="Pfam" id="PF01035"/>
    </source>
</evidence>
<dbReference type="EMBL" id="JAAMOX010000001">
    <property type="protein sequence ID" value="NIH53132.1"/>
    <property type="molecule type" value="Genomic_DNA"/>
</dbReference>
<dbReference type="EC" id="2.1.1.63" evidence="9"/>
<dbReference type="Pfam" id="PF01035">
    <property type="entry name" value="DNA_binding_1"/>
    <property type="match status" value="1"/>
</dbReference>
<evidence type="ECO:0000256" key="8">
    <source>
        <dbReference type="ARBA" id="ARBA00049348"/>
    </source>
</evidence>
<feature type="domain" description="Methylated-DNA-[protein]-cysteine S-methyltransferase DNA binding" evidence="10">
    <location>
        <begin position="85"/>
        <end position="164"/>
    </location>
</feature>
<keyword evidence="4 9" id="KW-0489">Methyltransferase</keyword>
<dbReference type="GO" id="GO:0003908">
    <property type="term" value="F:methylated-DNA-[protein]-cysteine S-methyltransferase activity"/>
    <property type="evidence" value="ECO:0007669"/>
    <property type="project" value="UniProtKB-UniRule"/>
</dbReference>
<evidence type="ECO:0000256" key="3">
    <source>
        <dbReference type="ARBA" id="ARBA00022490"/>
    </source>
</evidence>
<dbReference type="InterPro" id="IPR036217">
    <property type="entry name" value="MethylDNA_cys_MeTrfase_DNAb"/>
</dbReference>
<evidence type="ECO:0000259" key="11">
    <source>
        <dbReference type="Pfam" id="PF02870"/>
    </source>
</evidence>
<dbReference type="NCBIfam" id="TIGR00589">
    <property type="entry name" value="ogt"/>
    <property type="match status" value="1"/>
</dbReference>
<name>A0A7X5R0D1_9MICO</name>
<dbReference type="CDD" id="cd06445">
    <property type="entry name" value="ATase"/>
    <property type="match status" value="1"/>
</dbReference>
<evidence type="ECO:0000256" key="4">
    <source>
        <dbReference type="ARBA" id="ARBA00022603"/>
    </source>
</evidence>
<evidence type="ECO:0000256" key="1">
    <source>
        <dbReference type="ARBA" id="ARBA00001286"/>
    </source>
</evidence>
<evidence type="ECO:0000256" key="2">
    <source>
        <dbReference type="ARBA" id="ARBA00008711"/>
    </source>
</evidence>
<dbReference type="RefSeq" id="WP_167148489.1">
    <property type="nucleotide sequence ID" value="NZ_JAAMOX010000001.1"/>
</dbReference>
<comment type="subcellular location">
    <subcellularLocation>
        <location evidence="9">Cytoplasm</location>
    </subcellularLocation>
</comment>
<dbReference type="GO" id="GO:0006307">
    <property type="term" value="P:DNA alkylation repair"/>
    <property type="evidence" value="ECO:0007669"/>
    <property type="project" value="UniProtKB-UniRule"/>
</dbReference>
<evidence type="ECO:0000256" key="6">
    <source>
        <dbReference type="ARBA" id="ARBA00022763"/>
    </source>
</evidence>
<dbReference type="InterPro" id="IPR023546">
    <property type="entry name" value="MGMT"/>
</dbReference>
<dbReference type="Proteomes" id="UP000541033">
    <property type="component" value="Unassembled WGS sequence"/>
</dbReference>
<dbReference type="SUPFAM" id="SSF53155">
    <property type="entry name" value="Methylated DNA-protein cysteine methyltransferase domain"/>
    <property type="match status" value="1"/>
</dbReference>
<dbReference type="HAMAP" id="MF_00772">
    <property type="entry name" value="OGT"/>
    <property type="match status" value="1"/>
</dbReference>
<gene>
    <name evidence="12" type="ORF">FHX76_001000</name>
</gene>
<keyword evidence="6 9" id="KW-0227">DNA damage</keyword>
<evidence type="ECO:0000256" key="9">
    <source>
        <dbReference type="HAMAP-Rule" id="MF_00772"/>
    </source>
</evidence>
<comment type="catalytic activity">
    <reaction evidence="1 9">
        <text>a 4-O-methyl-thymidine in DNA + L-cysteinyl-[protein] = a thymidine in DNA + S-methyl-L-cysteinyl-[protein]</text>
        <dbReference type="Rhea" id="RHEA:53428"/>
        <dbReference type="Rhea" id="RHEA-COMP:10131"/>
        <dbReference type="Rhea" id="RHEA-COMP:10132"/>
        <dbReference type="Rhea" id="RHEA-COMP:13555"/>
        <dbReference type="Rhea" id="RHEA-COMP:13556"/>
        <dbReference type="ChEBI" id="CHEBI:29950"/>
        <dbReference type="ChEBI" id="CHEBI:82612"/>
        <dbReference type="ChEBI" id="CHEBI:137386"/>
        <dbReference type="ChEBI" id="CHEBI:137387"/>
        <dbReference type="EC" id="2.1.1.63"/>
    </reaction>
</comment>
<comment type="catalytic activity">
    <reaction evidence="8 9">
        <text>a 6-O-methyl-2'-deoxyguanosine in DNA + L-cysteinyl-[protein] = S-methyl-L-cysteinyl-[protein] + a 2'-deoxyguanosine in DNA</text>
        <dbReference type="Rhea" id="RHEA:24000"/>
        <dbReference type="Rhea" id="RHEA-COMP:10131"/>
        <dbReference type="Rhea" id="RHEA-COMP:10132"/>
        <dbReference type="Rhea" id="RHEA-COMP:11367"/>
        <dbReference type="Rhea" id="RHEA-COMP:11368"/>
        <dbReference type="ChEBI" id="CHEBI:29950"/>
        <dbReference type="ChEBI" id="CHEBI:82612"/>
        <dbReference type="ChEBI" id="CHEBI:85445"/>
        <dbReference type="ChEBI" id="CHEBI:85448"/>
        <dbReference type="EC" id="2.1.1.63"/>
    </reaction>
</comment>
<evidence type="ECO:0000256" key="5">
    <source>
        <dbReference type="ARBA" id="ARBA00022679"/>
    </source>
</evidence>